<feature type="compositionally biased region" description="Basic residues" evidence="7">
    <location>
        <begin position="87"/>
        <end position="98"/>
    </location>
</feature>
<reference evidence="8" key="1">
    <citation type="submission" date="2006-12" db="EMBL/GenBank/DDBJ databases">
        <authorList>
            <person name="JeSchonek S.B."/>
            <person name="Miller B.L."/>
            <person name="Bennett S.P."/>
            <person name="Johannes R.C."/>
            <person name="Meyer J.F."/>
            <person name="Abraham J."/>
            <person name="Schwegler E.A."/>
            <person name="Tauer T.J."/>
        </authorList>
    </citation>
    <scope>NUCLEOTIDE SEQUENCE</scope>
</reference>
<evidence type="ECO:0000256" key="2">
    <source>
        <dbReference type="ARBA" id="ARBA00005436"/>
    </source>
</evidence>
<dbReference type="PANTHER" id="PTHR21141">
    <property type="entry name" value="60S ACIDIC RIBOSOMAL PROTEIN FAMILY MEMBER"/>
    <property type="match status" value="1"/>
</dbReference>
<dbReference type="AlphaFoldDB" id="A1Z2Q4"/>
<organism evidence="8">
    <name type="scientific">Pectinaria gouldii</name>
    <name type="common">Trumpet worm</name>
    <name type="synonym">Ice-cream cone worm</name>
    <dbReference type="NCBI Taxonomy" id="260746"/>
    <lineage>
        <taxon>Eukaryota</taxon>
        <taxon>Metazoa</taxon>
        <taxon>Spiralia</taxon>
        <taxon>Lophotrochozoa</taxon>
        <taxon>Annelida</taxon>
        <taxon>Polychaeta</taxon>
        <taxon>Sedentaria</taxon>
        <taxon>Canalipalpata</taxon>
        <taxon>Terebellida</taxon>
        <taxon>Terebelliformia</taxon>
        <taxon>Pectinariidae</taxon>
        <taxon>Pectinaria</taxon>
    </lineage>
</organism>
<keyword evidence="3" id="KW-0689">Ribosomal protein</keyword>
<dbReference type="GO" id="GO:0022625">
    <property type="term" value="C:cytosolic large ribosomal subunit"/>
    <property type="evidence" value="ECO:0007669"/>
    <property type="project" value="InterPro"/>
</dbReference>
<dbReference type="EMBL" id="EF174157">
    <property type="protein sequence ID" value="ABM54170.1"/>
    <property type="molecule type" value="mRNA"/>
</dbReference>
<dbReference type="InterPro" id="IPR038716">
    <property type="entry name" value="P1/P2_N_sf"/>
</dbReference>
<evidence type="ECO:0000256" key="6">
    <source>
        <dbReference type="ARBA" id="ARBA00035443"/>
    </source>
</evidence>
<protein>
    <recommendedName>
        <fullName evidence="5">Large ribosomal subunit protein P2</fullName>
    </recommendedName>
    <alternativeName>
        <fullName evidence="6">60S acidic ribosomal protein P2</fullName>
    </alternativeName>
</protein>
<keyword evidence="4" id="KW-0687">Ribonucleoprotein</keyword>
<feature type="compositionally biased region" description="Low complexity" evidence="7">
    <location>
        <begin position="70"/>
        <end position="86"/>
    </location>
</feature>
<dbReference type="InterPro" id="IPR044076">
    <property type="entry name" value="Ribosomal_P2"/>
</dbReference>
<dbReference type="GO" id="GO:0003735">
    <property type="term" value="F:structural constituent of ribosome"/>
    <property type="evidence" value="ECO:0007669"/>
    <property type="project" value="InterPro"/>
</dbReference>
<dbReference type="Pfam" id="PF00428">
    <property type="entry name" value="Ribosomal_60s"/>
    <property type="match status" value="1"/>
</dbReference>
<accession>A1Z2Q4</accession>
<dbReference type="PANTHER" id="PTHR21141:SF5">
    <property type="entry name" value="LARGE RIBOSOMAL SUBUNIT PROTEIN P2"/>
    <property type="match status" value="1"/>
</dbReference>
<comment type="similarity">
    <text evidence="2">Belongs to the eukaryotic ribosomal protein P1/P2 family.</text>
</comment>
<evidence type="ECO:0000256" key="1">
    <source>
        <dbReference type="ARBA" id="ARBA00003362"/>
    </source>
</evidence>
<evidence type="ECO:0000256" key="5">
    <source>
        <dbReference type="ARBA" id="ARBA00035301"/>
    </source>
</evidence>
<comment type="function">
    <text evidence="1">Plays an important role in the elongation step of protein synthesis.</text>
</comment>
<evidence type="ECO:0000256" key="4">
    <source>
        <dbReference type="ARBA" id="ARBA00023274"/>
    </source>
</evidence>
<dbReference type="FunFam" id="1.10.10.1410:FF:000002">
    <property type="entry name" value="60S acidic ribosomal protein P2"/>
    <property type="match status" value="1"/>
</dbReference>
<name>A1Z2Q4_PECGU</name>
<evidence type="ECO:0000256" key="3">
    <source>
        <dbReference type="ARBA" id="ARBA00022980"/>
    </source>
</evidence>
<evidence type="ECO:0000256" key="7">
    <source>
        <dbReference type="SAM" id="MobiDB-lite"/>
    </source>
</evidence>
<evidence type="ECO:0000313" key="8">
    <source>
        <dbReference type="EMBL" id="ABM54170.1"/>
    </source>
</evidence>
<dbReference type="Gene3D" id="1.10.10.1410">
    <property type="match status" value="1"/>
</dbReference>
<feature type="compositionally biased region" description="Polar residues" evidence="7">
    <location>
        <begin position="102"/>
        <end position="112"/>
    </location>
</feature>
<feature type="region of interest" description="Disordered" evidence="7">
    <location>
        <begin position="70"/>
        <end position="118"/>
    </location>
</feature>
<dbReference type="CDD" id="cd05833">
    <property type="entry name" value="Ribosomal_P2"/>
    <property type="match status" value="1"/>
</dbReference>
<proteinExistence type="evidence at transcript level"/>
<sequence>MRYVAAYLLAALGGNNNVDAKAIKGILGSVGIDADDEKLNKVIAELKGKDIAEVIAADAKLASVPSGGAVAASGGAPLPVEPPLLLKPRRRRRRRSPRKSLMTTWALASSTRLPPGRG</sequence>
<dbReference type="GO" id="GO:0002182">
    <property type="term" value="P:cytoplasmic translational elongation"/>
    <property type="evidence" value="ECO:0007669"/>
    <property type="project" value="InterPro"/>
</dbReference>